<evidence type="ECO:0000313" key="2">
    <source>
        <dbReference type="EMBL" id="KAG8188759.1"/>
    </source>
</evidence>
<name>A0AAV6UX79_9ARAC</name>
<comment type="caution">
    <text evidence="2">The sequence shown here is derived from an EMBL/GenBank/DDBJ whole genome shotgun (WGS) entry which is preliminary data.</text>
</comment>
<feature type="compositionally biased region" description="Polar residues" evidence="1">
    <location>
        <begin position="39"/>
        <end position="50"/>
    </location>
</feature>
<reference evidence="2 3" key="1">
    <citation type="journal article" date="2022" name="Nat. Ecol. Evol.">
        <title>A masculinizing supergene underlies an exaggerated male reproductive morph in a spider.</title>
        <authorList>
            <person name="Hendrickx F."/>
            <person name="De Corte Z."/>
            <person name="Sonet G."/>
            <person name="Van Belleghem S.M."/>
            <person name="Kostlbacher S."/>
            <person name="Vangestel C."/>
        </authorList>
    </citation>
    <scope>NUCLEOTIDE SEQUENCE [LARGE SCALE GENOMIC DNA]</scope>
    <source>
        <strain evidence="2">W744_W776</strain>
    </source>
</reference>
<gene>
    <name evidence="2" type="ORF">JTE90_012230</name>
</gene>
<evidence type="ECO:0000256" key="1">
    <source>
        <dbReference type="SAM" id="MobiDB-lite"/>
    </source>
</evidence>
<proteinExistence type="predicted"/>
<evidence type="ECO:0000313" key="3">
    <source>
        <dbReference type="Proteomes" id="UP000827092"/>
    </source>
</evidence>
<dbReference type="AlphaFoldDB" id="A0AAV6UX79"/>
<sequence>MPCFPYTIHQGADSKDANNIQDPNKCTRGLQRIAKSVDETQNSEPGNGNSHKIKSDGQIKNGIGLTRVLLTFGDNKNYNIFYLKSN</sequence>
<feature type="region of interest" description="Disordered" evidence="1">
    <location>
        <begin position="37"/>
        <end position="57"/>
    </location>
</feature>
<dbReference type="Proteomes" id="UP000827092">
    <property type="component" value="Unassembled WGS sequence"/>
</dbReference>
<organism evidence="2 3">
    <name type="scientific">Oedothorax gibbosus</name>
    <dbReference type="NCBI Taxonomy" id="931172"/>
    <lineage>
        <taxon>Eukaryota</taxon>
        <taxon>Metazoa</taxon>
        <taxon>Ecdysozoa</taxon>
        <taxon>Arthropoda</taxon>
        <taxon>Chelicerata</taxon>
        <taxon>Arachnida</taxon>
        <taxon>Araneae</taxon>
        <taxon>Araneomorphae</taxon>
        <taxon>Entelegynae</taxon>
        <taxon>Araneoidea</taxon>
        <taxon>Linyphiidae</taxon>
        <taxon>Erigoninae</taxon>
        <taxon>Oedothorax</taxon>
    </lineage>
</organism>
<accession>A0AAV6UX79</accession>
<dbReference type="EMBL" id="JAFNEN010000231">
    <property type="protein sequence ID" value="KAG8188759.1"/>
    <property type="molecule type" value="Genomic_DNA"/>
</dbReference>
<protein>
    <submittedName>
        <fullName evidence="2">Uncharacterized protein</fullName>
    </submittedName>
</protein>
<keyword evidence="3" id="KW-1185">Reference proteome</keyword>